<dbReference type="RefSeq" id="WP_349245966.1">
    <property type="nucleotide sequence ID" value="NZ_JASCXX010000022.1"/>
</dbReference>
<comment type="similarity">
    <text evidence="2">Belongs to the GSP F family.</text>
</comment>
<proteinExistence type="inferred from homology"/>
<dbReference type="Pfam" id="PF00482">
    <property type="entry name" value="T2SSF"/>
    <property type="match status" value="1"/>
</dbReference>
<dbReference type="InterPro" id="IPR042094">
    <property type="entry name" value="T2SS_GspF_sf"/>
</dbReference>
<dbReference type="EMBL" id="JASCXX010000022">
    <property type="protein sequence ID" value="MDI6450555.1"/>
    <property type="molecule type" value="Genomic_DNA"/>
</dbReference>
<keyword evidence="6 7" id="KW-0472">Membrane</keyword>
<feature type="transmembrane region" description="Helical" evidence="7">
    <location>
        <begin position="24"/>
        <end position="42"/>
    </location>
</feature>
<dbReference type="Proteomes" id="UP001431776">
    <property type="component" value="Unassembled WGS sequence"/>
</dbReference>
<feature type="transmembrane region" description="Helical" evidence="7">
    <location>
        <begin position="240"/>
        <end position="262"/>
    </location>
</feature>
<organism evidence="9 10">
    <name type="scientific">Anaerobaca lacustris</name>
    <dbReference type="NCBI Taxonomy" id="3044600"/>
    <lineage>
        <taxon>Bacteria</taxon>
        <taxon>Pseudomonadati</taxon>
        <taxon>Planctomycetota</taxon>
        <taxon>Phycisphaerae</taxon>
        <taxon>Sedimentisphaerales</taxon>
        <taxon>Anaerobacaceae</taxon>
        <taxon>Anaerobaca</taxon>
    </lineage>
</organism>
<feature type="transmembrane region" description="Helical" evidence="7">
    <location>
        <begin position="454"/>
        <end position="476"/>
    </location>
</feature>
<evidence type="ECO:0000313" key="9">
    <source>
        <dbReference type="EMBL" id="MDI6450555.1"/>
    </source>
</evidence>
<dbReference type="Gene3D" id="1.20.81.30">
    <property type="entry name" value="Type II secretion system (T2SS), domain F"/>
    <property type="match status" value="1"/>
</dbReference>
<keyword evidence="3" id="KW-1003">Cell membrane</keyword>
<comment type="caution">
    <text evidence="9">The sequence shown here is derived from an EMBL/GenBank/DDBJ whole genome shotgun (WGS) entry which is preliminary data.</text>
</comment>
<feature type="transmembrane region" description="Helical" evidence="7">
    <location>
        <begin position="298"/>
        <end position="317"/>
    </location>
</feature>
<evidence type="ECO:0000256" key="2">
    <source>
        <dbReference type="ARBA" id="ARBA00005745"/>
    </source>
</evidence>
<evidence type="ECO:0000256" key="3">
    <source>
        <dbReference type="ARBA" id="ARBA00022475"/>
    </source>
</evidence>
<keyword evidence="10" id="KW-1185">Reference proteome</keyword>
<evidence type="ECO:0000256" key="1">
    <source>
        <dbReference type="ARBA" id="ARBA00004651"/>
    </source>
</evidence>
<keyword evidence="4 7" id="KW-0812">Transmembrane</keyword>
<reference evidence="9" key="1">
    <citation type="submission" date="2023-05" db="EMBL/GenBank/DDBJ databases">
        <title>Anaerotaeda fermentans gen. nov., sp. nov., a novel anaerobic planctomycete of the new family within the order Sedimentisphaerales isolated from Taman Peninsula, Russia.</title>
        <authorList>
            <person name="Khomyakova M.A."/>
            <person name="Merkel A.Y."/>
            <person name="Slobodkin A.I."/>
        </authorList>
    </citation>
    <scope>NUCLEOTIDE SEQUENCE</scope>
    <source>
        <strain evidence="9">M17dextr</strain>
    </source>
</reference>
<dbReference type="InterPro" id="IPR003004">
    <property type="entry name" value="GspF/PilC"/>
</dbReference>
<gene>
    <name evidence="9" type="ORF">QJ522_15975</name>
</gene>
<protein>
    <submittedName>
        <fullName evidence="9">Type II secretion system F family protein</fullName>
    </submittedName>
</protein>
<evidence type="ECO:0000256" key="4">
    <source>
        <dbReference type="ARBA" id="ARBA00022692"/>
    </source>
</evidence>
<feature type="transmembrane region" description="Helical" evidence="7">
    <location>
        <begin position="108"/>
        <end position="128"/>
    </location>
</feature>
<dbReference type="InterPro" id="IPR018076">
    <property type="entry name" value="T2SS_GspF_dom"/>
</dbReference>
<feature type="transmembrane region" description="Helical" evidence="7">
    <location>
        <begin position="80"/>
        <end position="102"/>
    </location>
</feature>
<evidence type="ECO:0000256" key="5">
    <source>
        <dbReference type="ARBA" id="ARBA00022989"/>
    </source>
</evidence>
<name>A0AAW6TY43_9BACT</name>
<dbReference type="PANTHER" id="PTHR30012:SF0">
    <property type="entry name" value="TYPE II SECRETION SYSTEM PROTEIN F-RELATED"/>
    <property type="match status" value="1"/>
</dbReference>
<evidence type="ECO:0000313" key="10">
    <source>
        <dbReference type="Proteomes" id="UP001431776"/>
    </source>
</evidence>
<dbReference type="PANTHER" id="PTHR30012">
    <property type="entry name" value="GENERAL SECRETION PATHWAY PROTEIN"/>
    <property type="match status" value="1"/>
</dbReference>
<evidence type="ECO:0000256" key="7">
    <source>
        <dbReference type="SAM" id="Phobius"/>
    </source>
</evidence>
<dbReference type="AlphaFoldDB" id="A0AAW6TY43"/>
<accession>A0AAW6TY43</accession>
<evidence type="ECO:0000259" key="8">
    <source>
        <dbReference type="Pfam" id="PF00482"/>
    </source>
</evidence>
<feature type="transmembrane region" description="Helical" evidence="7">
    <location>
        <begin position="48"/>
        <end position="68"/>
    </location>
</feature>
<dbReference type="GO" id="GO:0005886">
    <property type="term" value="C:plasma membrane"/>
    <property type="evidence" value="ECO:0007669"/>
    <property type="project" value="UniProtKB-SubCell"/>
</dbReference>
<comment type="subcellular location">
    <subcellularLocation>
        <location evidence="1">Cell membrane</location>
        <topology evidence="1">Multi-pass membrane protein</topology>
    </subcellularLocation>
</comment>
<keyword evidence="5 7" id="KW-1133">Transmembrane helix</keyword>
<feature type="domain" description="Type II secretion system protein GspF" evidence="8">
    <location>
        <begin position="142"/>
        <end position="263"/>
    </location>
</feature>
<evidence type="ECO:0000256" key="6">
    <source>
        <dbReference type="ARBA" id="ARBA00023136"/>
    </source>
</evidence>
<sequence length="492" mass="53978">MLELPAIIAVLLVVYAILGYKRPVLALTTVPLGVLGMVYFAVETNEAWVALCAAVLVLVTLVAVALGGRHAEPQRWVHRLAFLVLAAIGGTLFVIGSFGAFAALGAGFVLPLFVLLGIVAVVACLIGYSAGSRKATAAYVFSTLGSSMRQNLPLPMALDCAASGRTDGSAYVLKQIKKWLVQGHSLVESIRRGYPRCPSRALAILSAAEPKGQLPAAIEAVENDLRLQAAKRMRLQPVHAAYPVVILSITFIMTLGLMTFVIPQLTSVLEEVAEGRLPASTRVLIAIMRELVYKHDGVIAWGLFLLIFFVIPPIWIWSRTRPRRPDRPYRLSRIGDWIKWHLPVLRWFENNNATLQTVELLRVAIRTDCPINEAIRSTLGLDVNQGFRRRLACWLRRVEQGDDVAAAARGCGLASALAWAFDRNAGADHTPAVLETLESFYRSNYSYRVNLTRFILWPFGIILLGATVGFVVYAVFSPTVAVLTFMTGNIYP</sequence>